<name>M6ZTY9_LEPIR</name>
<dbReference type="AlphaFoldDB" id="M6ZTY9"/>
<proteinExistence type="predicted"/>
<comment type="caution">
    <text evidence="1">The sequence shown here is derived from an EMBL/GenBank/DDBJ whole genome shotgun (WGS) entry which is preliminary data.</text>
</comment>
<accession>M6ZTY9</accession>
<reference evidence="1 2" key="1">
    <citation type="submission" date="2013-01" db="EMBL/GenBank/DDBJ databases">
        <authorList>
            <person name="Harkins D.M."/>
            <person name="Durkin A.S."/>
            <person name="Brinkac L.M."/>
            <person name="Haft D.H."/>
            <person name="Selengut J.D."/>
            <person name="Sanka R."/>
            <person name="DePew J."/>
            <person name="Purushe J."/>
            <person name="Picardeau M."/>
            <person name="Werts C."/>
            <person name="Goarant C."/>
            <person name="Vinetz J.M."/>
            <person name="Sutton G.G."/>
            <person name="Nierman W.C."/>
            <person name="Fouts D.E."/>
        </authorList>
    </citation>
    <scope>NUCLEOTIDE SEQUENCE [LARGE SCALE GENOMIC DNA]</scope>
    <source>
        <strain evidence="1 2">200701872</strain>
    </source>
</reference>
<dbReference type="EMBL" id="AKWN02000021">
    <property type="protein sequence ID" value="EMP09521.1"/>
    <property type="molecule type" value="Genomic_DNA"/>
</dbReference>
<dbReference type="Proteomes" id="UP000012117">
    <property type="component" value="Unassembled WGS sequence"/>
</dbReference>
<organism evidence="1 2">
    <name type="scientific">Leptospira interrogans serovar Pyrogenes str. 200701872</name>
    <dbReference type="NCBI Taxonomy" id="1193029"/>
    <lineage>
        <taxon>Bacteria</taxon>
        <taxon>Pseudomonadati</taxon>
        <taxon>Spirochaetota</taxon>
        <taxon>Spirochaetia</taxon>
        <taxon>Leptospirales</taxon>
        <taxon>Leptospiraceae</taxon>
        <taxon>Leptospira</taxon>
    </lineage>
</organism>
<protein>
    <submittedName>
        <fullName evidence="1">Uncharacterized protein</fullName>
    </submittedName>
</protein>
<gene>
    <name evidence="1" type="ORF">LEP1GSC124_1565</name>
</gene>
<sequence length="116" mass="13080">MIINANSISILKNLETEVDVYRMSGAYVRGNYHKTTTPESKRLIVLPISGEDIKNAEPGAYTSEDKLVIELGGCTLKDKDRFEFEIKTFEIVKQVNYISIANLTKYIAKKIHAPQS</sequence>
<evidence type="ECO:0000313" key="1">
    <source>
        <dbReference type="EMBL" id="EMP09521.1"/>
    </source>
</evidence>
<evidence type="ECO:0000313" key="2">
    <source>
        <dbReference type="Proteomes" id="UP000012117"/>
    </source>
</evidence>
<dbReference type="BioCyc" id="LINT1193029:G11R4-1106-MONOMER"/>